<reference evidence="1" key="1">
    <citation type="submission" date="2018-06" db="EMBL/GenBank/DDBJ databases">
        <authorList>
            <person name="Zhirakovskaya E."/>
        </authorList>
    </citation>
    <scope>NUCLEOTIDE SEQUENCE</scope>
</reference>
<organism evidence="1">
    <name type="scientific">hydrothermal vent metagenome</name>
    <dbReference type="NCBI Taxonomy" id="652676"/>
    <lineage>
        <taxon>unclassified sequences</taxon>
        <taxon>metagenomes</taxon>
        <taxon>ecological metagenomes</taxon>
    </lineage>
</organism>
<evidence type="ECO:0008006" key="2">
    <source>
        <dbReference type="Google" id="ProtNLM"/>
    </source>
</evidence>
<name>A0A3B1B8S5_9ZZZZ</name>
<dbReference type="SUPFAM" id="SSF81901">
    <property type="entry name" value="HCP-like"/>
    <property type="match status" value="1"/>
</dbReference>
<protein>
    <recommendedName>
        <fullName evidence="2">TETRATRICOPEPTIDE REPEAT FAMILY PROTEIN</fullName>
    </recommendedName>
</protein>
<accession>A0A3B1B8S5</accession>
<proteinExistence type="predicted"/>
<dbReference type="Pfam" id="PF08238">
    <property type="entry name" value="Sel1"/>
    <property type="match status" value="3"/>
</dbReference>
<dbReference type="PANTHER" id="PTHR11102:SF160">
    <property type="entry name" value="ERAD-ASSOCIATED E3 UBIQUITIN-PROTEIN LIGASE COMPONENT HRD3"/>
    <property type="match status" value="1"/>
</dbReference>
<dbReference type="InterPro" id="IPR006597">
    <property type="entry name" value="Sel1-like"/>
</dbReference>
<sequence>MLMKKFNHFYLLSYLMLFSSLCFADSKPEYLQEHTKGIKAYRQGNLIQAMLHLENSAKSGYAPSQTTLAYILDQAEENERAFKLFKKAAEKNYAAAQFGLGNMYAKGEGTTKDVITAGIWIKKSAKQYHTPAMRAYAYALEFGRLGFAKNEDLAFQWYQLCSQAQDPVCSRRLMQVYKNGGLKQAVDSIKANKLQHQLNPSSKEKN</sequence>
<dbReference type="InterPro" id="IPR011990">
    <property type="entry name" value="TPR-like_helical_dom_sf"/>
</dbReference>
<evidence type="ECO:0000313" key="1">
    <source>
        <dbReference type="EMBL" id="VAX01447.1"/>
    </source>
</evidence>
<dbReference type="PANTHER" id="PTHR11102">
    <property type="entry name" value="SEL-1-LIKE PROTEIN"/>
    <property type="match status" value="1"/>
</dbReference>
<dbReference type="SMART" id="SM00671">
    <property type="entry name" value="SEL1"/>
    <property type="match status" value="3"/>
</dbReference>
<dbReference type="Gene3D" id="1.25.40.10">
    <property type="entry name" value="Tetratricopeptide repeat domain"/>
    <property type="match status" value="1"/>
</dbReference>
<dbReference type="AlphaFoldDB" id="A0A3B1B8S5"/>
<dbReference type="InterPro" id="IPR050767">
    <property type="entry name" value="Sel1_AlgK"/>
</dbReference>
<gene>
    <name evidence="1" type="ORF">MNBD_GAMMA22-1957</name>
</gene>
<dbReference type="EMBL" id="UOFS01000049">
    <property type="protein sequence ID" value="VAX01447.1"/>
    <property type="molecule type" value="Genomic_DNA"/>
</dbReference>